<evidence type="ECO:0000313" key="2">
    <source>
        <dbReference type="Proteomes" id="UP001152795"/>
    </source>
</evidence>
<dbReference type="AlphaFoldDB" id="A0A7D9KA68"/>
<proteinExistence type="predicted"/>
<dbReference type="EMBL" id="CACRXK020032542">
    <property type="protein sequence ID" value="CAB4043521.1"/>
    <property type="molecule type" value="Genomic_DNA"/>
</dbReference>
<organism evidence="1 2">
    <name type="scientific">Paramuricea clavata</name>
    <name type="common">Red gorgonian</name>
    <name type="synonym">Violescent sea-whip</name>
    <dbReference type="NCBI Taxonomy" id="317549"/>
    <lineage>
        <taxon>Eukaryota</taxon>
        <taxon>Metazoa</taxon>
        <taxon>Cnidaria</taxon>
        <taxon>Anthozoa</taxon>
        <taxon>Octocorallia</taxon>
        <taxon>Malacalcyonacea</taxon>
        <taxon>Plexauridae</taxon>
        <taxon>Paramuricea</taxon>
    </lineage>
</organism>
<evidence type="ECO:0000313" key="1">
    <source>
        <dbReference type="EMBL" id="CAB4043521.1"/>
    </source>
</evidence>
<sequence length="221" mass="25001">MFLKNKVVLVWVICLSCKVVLTGCEVVWVNRGALDSFRVGNEGCTYDTRVCTNFDAKCRKSYGGVCLCGFLKPNYRNPRSGNDKGYGCVSNNNMRVGVGGSENCALGPFRLIPYNKNEPTRKFFDINNPTVVMKSCSLREILVKFPDNATEMELEWLDESYVDLNVLSDNIYFKWKRSVPNLQATIITFNLYCEVKIPGIKADHSYQTKCLRAKVLGKWSA</sequence>
<protein>
    <submittedName>
        <fullName evidence="1">Uncharacterized protein</fullName>
    </submittedName>
</protein>
<dbReference type="Proteomes" id="UP001152795">
    <property type="component" value="Unassembled WGS sequence"/>
</dbReference>
<feature type="non-terminal residue" evidence="1">
    <location>
        <position position="1"/>
    </location>
</feature>
<accession>A0A7D9KA68</accession>
<comment type="caution">
    <text evidence="1">The sequence shown here is derived from an EMBL/GenBank/DDBJ whole genome shotgun (WGS) entry which is preliminary data.</text>
</comment>
<name>A0A7D9KA68_PARCT</name>
<keyword evidence="2" id="KW-1185">Reference proteome</keyword>
<dbReference type="OrthoDB" id="10514615at2759"/>
<reference evidence="1" key="1">
    <citation type="submission" date="2020-04" db="EMBL/GenBank/DDBJ databases">
        <authorList>
            <person name="Alioto T."/>
            <person name="Alioto T."/>
            <person name="Gomez Garrido J."/>
        </authorList>
    </citation>
    <scope>NUCLEOTIDE SEQUENCE</scope>
    <source>
        <strain evidence="1">A484AB</strain>
    </source>
</reference>
<gene>
    <name evidence="1" type="ORF">PACLA_8A052122</name>
</gene>